<evidence type="ECO:0000313" key="2">
    <source>
        <dbReference type="Proteomes" id="UP000648801"/>
    </source>
</evidence>
<protein>
    <submittedName>
        <fullName evidence="1">Uncharacterized protein</fullName>
    </submittedName>
</protein>
<sequence length="73" mass="8575">MEIRKNTDPELAVRIAKLWPHREHEASSVNGLLCRARIHRWKRLDLAAMVPDHDVRFCFWCSKARIDGTTYDA</sequence>
<accession>A0A916RXK1</accession>
<comment type="caution">
    <text evidence="1">The sequence shown here is derived from an EMBL/GenBank/DDBJ whole genome shotgun (WGS) entry which is preliminary data.</text>
</comment>
<organism evidence="1 2">
    <name type="scientific">Edaphobacter acidisoli</name>
    <dbReference type="NCBI Taxonomy" id="2040573"/>
    <lineage>
        <taxon>Bacteria</taxon>
        <taxon>Pseudomonadati</taxon>
        <taxon>Acidobacteriota</taxon>
        <taxon>Terriglobia</taxon>
        <taxon>Terriglobales</taxon>
        <taxon>Acidobacteriaceae</taxon>
        <taxon>Edaphobacter</taxon>
    </lineage>
</organism>
<keyword evidence="2" id="KW-1185">Reference proteome</keyword>
<gene>
    <name evidence="1" type="ORF">GCM10011507_28190</name>
</gene>
<evidence type="ECO:0000313" key="1">
    <source>
        <dbReference type="EMBL" id="GGA75161.1"/>
    </source>
</evidence>
<reference evidence="1" key="1">
    <citation type="journal article" date="2014" name="Int. J. Syst. Evol. Microbiol.">
        <title>Complete genome sequence of Corynebacterium casei LMG S-19264T (=DSM 44701T), isolated from a smear-ripened cheese.</title>
        <authorList>
            <consortium name="US DOE Joint Genome Institute (JGI-PGF)"/>
            <person name="Walter F."/>
            <person name="Albersmeier A."/>
            <person name="Kalinowski J."/>
            <person name="Ruckert C."/>
        </authorList>
    </citation>
    <scope>NUCLEOTIDE SEQUENCE</scope>
    <source>
        <strain evidence="1">CGMCC 1.15447</strain>
    </source>
</reference>
<dbReference type="Proteomes" id="UP000648801">
    <property type="component" value="Unassembled WGS sequence"/>
</dbReference>
<dbReference type="EMBL" id="BMJB01000002">
    <property type="protein sequence ID" value="GGA75161.1"/>
    <property type="molecule type" value="Genomic_DNA"/>
</dbReference>
<name>A0A916RXK1_9BACT</name>
<dbReference type="AlphaFoldDB" id="A0A916RXK1"/>
<proteinExistence type="predicted"/>
<reference evidence="1" key="2">
    <citation type="submission" date="2020-09" db="EMBL/GenBank/DDBJ databases">
        <authorList>
            <person name="Sun Q."/>
            <person name="Zhou Y."/>
        </authorList>
    </citation>
    <scope>NUCLEOTIDE SEQUENCE</scope>
    <source>
        <strain evidence="1">CGMCC 1.15447</strain>
    </source>
</reference>